<dbReference type="Pfam" id="PF01263">
    <property type="entry name" value="Aldose_epim"/>
    <property type="match status" value="1"/>
</dbReference>
<dbReference type="InterPro" id="IPR008183">
    <property type="entry name" value="Aldose_1/G6P_1-epimerase"/>
</dbReference>
<dbReference type="PANTHER" id="PTHR10091">
    <property type="entry name" value="ALDOSE-1-EPIMERASE"/>
    <property type="match status" value="1"/>
</dbReference>
<dbReference type="Gene3D" id="2.70.98.10">
    <property type="match status" value="1"/>
</dbReference>
<dbReference type="InterPro" id="IPR014718">
    <property type="entry name" value="GH-type_carb-bd"/>
</dbReference>
<gene>
    <name evidence="1" type="primary">galM_2</name>
    <name evidence="1" type="ORF">Pan216_54790</name>
</gene>
<dbReference type="SUPFAM" id="SSF74650">
    <property type="entry name" value="Galactose mutarotase-like"/>
    <property type="match status" value="1"/>
</dbReference>
<keyword evidence="2" id="KW-1185">Reference proteome</keyword>
<dbReference type="CDD" id="cd01081">
    <property type="entry name" value="Aldose_epim"/>
    <property type="match status" value="1"/>
</dbReference>
<dbReference type="KEGG" id="knv:Pan216_54790"/>
<name>A0A518BC91_9BACT</name>
<dbReference type="OrthoDB" id="9795355at2"/>
<dbReference type="InterPro" id="IPR011013">
    <property type="entry name" value="Gal_mutarotase_sf_dom"/>
</dbReference>
<dbReference type="AlphaFoldDB" id="A0A518BC91"/>
<dbReference type="EC" id="5.1.3.3" evidence="1"/>
<evidence type="ECO:0000313" key="1">
    <source>
        <dbReference type="EMBL" id="QDU64589.1"/>
    </source>
</evidence>
<dbReference type="PANTHER" id="PTHR10091:SF0">
    <property type="entry name" value="GALACTOSE MUTAROTASE"/>
    <property type="match status" value="1"/>
</dbReference>
<keyword evidence="1" id="KW-0413">Isomerase</keyword>
<protein>
    <submittedName>
        <fullName evidence="1">Aldose 1-epimerase</fullName>
        <ecNumber evidence="1">5.1.3.3</ecNumber>
    </submittedName>
</protein>
<dbReference type="Proteomes" id="UP000317093">
    <property type="component" value="Chromosome"/>
</dbReference>
<dbReference type="RefSeq" id="WP_145262895.1">
    <property type="nucleotide sequence ID" value="NZ_CP036279.1"/>
</dbReference>
<dbReference type="GO" id="GO:0030246">
    <property type="term" value="F:carbohydrate binding"/>
    <property type="evidence" value="ECO:0007669"/>
    <property type="project" value="InterPro"/>
</dbReference>
<accession>A0A518BC91</accession>
<dbReference type="GO" id="GO:0004034">
    <property type="term" value="F:aldose 1-epimerase activity"/>
    <property type="evidence" value="ECO:0007669"/>
    <property type="project" value="UniProtKB-EC"/>
</dbReference>
<sequence length="337" mass="37347">MFHIETSGEGATTHVTMVDDEAKTRASVLPNLGFDCYEFVCEISNKIYDILYYEPGFPSPGARVTHHGIPVLAPFPNRIRAGRYGYAGQEFELPRNDHDKNAIHGLAFDRRWRVASGASSEDGAWVLGEFQLSQDLPEALPLWPSDFKLSVTYRLRGRELSSHFRVENTGEGVLPFGLGTHPYFRFPLKPSTPKDACKITVPAEQLVELEETLPTGKMTPVAGDADLRVGRPLGERSFDDVFTGLVAGPDGTISHRIEDTQSRVALEMTHGPEFNFAVVFTPKHGEAVCIEPYTCVTDAINLEGRDDVAFEPGLWHLEPGQRREASIVYSVQTLDDA</sequence>
<organism evidence="1 2">
    <name type="scientific">Kolteria novifilia</name>
    <dbReference type="NCBI Taxonomy" id="2527975"/>
    <lineage>
        <taxon>Bacteria</taxon>
        <taxon>Pseudomonadati</taxon>
        <taxon>Planctomycetota</taxon>
        <taxon>Planctomycetia</taxon>
        <taxon>Kolteriales</taxon>
        <taxon>Kolteriaceae</taxon>
        <taxon>Kolteria</taxon>
    </lineage>
</organism>
<reference evidence="1 2" key="1">
    <citation type="submission" date="2019-02" db="EMBL/GenBank/DDBJ databases">
        <title>Deep-cultivation of Planctomycetes and their phenomic and genomic characterization uncovers novel biology.</title>
        <authorList>
            <person name="Wiegand S."/>
            <person name="Jogler M."/>
            <person name="Boedeker C."/>
            <person name="Pinto D."/>
            <person name="Vollmers J."/>
            <person name="Rivas-Marin E."/>
            <person name="Kohn T."/>
            <person name="Peeters S.H."/>
            <person name="Heuer A."/>
            <person name="Rast P."/>
            <person name="Oberbeckmann S."/>
            <person name="Bunk B."/>
            <person name="Jeske O."/>
            <person name="Meyerdierks A."/>
            <person name="Storesund J.E."/>
            <person name="Kallscheuer N."/>
            <person name="Luecker S."/>
            <person name="Lage O.M."/>
            <person name="Pohl T."/>
            <person name="Merkel B.J."/>
            <person name="Hornburger P."/>
            <person name="Mueller R.-W."/>
            <person name="Bruemmer F."/>
            <person name="Labrenz M."/>
            <person name="Spormann A.M."/>
            <person name="Op den Camp H."/>
            <person name="Overmann J."/>
            <person name="Amann R."/>
            <person name="Jetten M.S.M."/>
            <person name="Mascher T."/>
            <person name="Medema M.H."/>
            <person name="Devos D.P."/>
            <person name="Kaster A.-K."/>
            <person name="Ovreas L."/>
            <person name="Rohde M."/>
            <person name="Galperin M.Y."/>
            <person name="Jogler C."/>
        </authorList>
    </citation>
    <scope>NUCLEOTIDE SEQUENCE [LARGE SCALE GENOMIC DNA]</scope>
    <source>
        <strain evidence="1 2">Pan216</strain>
    </source>
</reference>
<dbReference type="GO" id="GO:0033499">
    <property type="term" value="P:galactose catabolic process via UDP-galactose, Leloir pathway"/>
    <property type="evidence" value="ECO:0007669"/>
    <property type="project" value="TreeGrafter"/>
</dbReference>
<dbReference type="GO" id="GO:0006006">
    <property type="term" value="P:glucose metabolic process"/>
    <property type="evidence" value="ECO:0007669"/>
    <property type="project" value="TreeGrafter"/>
</dbReference>
<dbReference type="EMBL" id="CP036279">
    <property type="protein sequence ID" value="QDU64589.1"/>
    <property type="molecule type" value="Genomic_DNA"/>
</dbReference>
<proteinExistence type="predicted"/>
<evidence type="ECO:0000313" key="2">
    <source>
        <dbReference type="Proteomes" id="UP000317093"/>
    </source>
</evidence>